<dbReference type="InterPro" id="IPR015655">
    <property type="entry name" value="PP2C"/>
</dbReference>
<dbReference type="AlphaFoldDB" id="A0A9D2PJD2"/>
<dbReference type="SUPFAM" id="SSF81606">
    <property type="entry name" value="PP2C-like"/>
    <property type="match status" value="1"/>
</dbReference>
<protein>
    <submittedName>
        <fullName evidence="2">Protein phosphatase 2C domain-containing protein</fullName>
    </submittedName>
</protein>
<gene>
    <name evidence="2" type="ORF">H9754_08160</name>
</gene>
<dbReference type="SMART" id="SM00331">
    <property type="entry name" value="PP2C_SIG"/>
    <property type="match status" value="1"/>
</dbReference>
<organism evidence="2 3">
    <name type="scientific">Candidatus Anaerostipes avistercoris</name>
    <dbReference type="NCBI Taxonomy" id="2838462"/>
    <lineage>
        <taxon>Bacteria</taxon>
        <taxon>Bacillati</taxon>
        <taxon>Bacillota</taxon>
        <taxon>Clostridia</taxon>
        <taxon>Lachnospirales</taxon>
        <taxon>Lachnospiraceae</taxon>
        <taxon>Anaerostipes</taxon>
    </lineage>
</organism>
<dbReference type="InterPro" id="IPR001932">
    <property type="entry name" value="PPM-type_phosphatase-like_dom"/>
</dbReference>
<evidence type="ECO:0000313" key="2">
    <source>
        <dbReference type="EMBL" id="HJC50525.1"/>
    </source>
</evidence>
<dbReference type="InterPro" id="IPR036457">
    <property type="entry name" value="PPM-type-like_dom_sf"/>
</dbReference>
<dbReference type="CDD" id="cd00143">
    <property type="entry name" value="PP2Cc"/>
    <property type="match status" value="1"/>
</dbReference>
<feature type="domain" description="PPM-type phosphatase" evidence="1">
    <location>
        <begin position="5"/>
        <end position="238"/>
    </location>
</feature>
<dbReference type="EMBL" id="DWWD01000030">
    <property type="protein sequence ID" value="HJC50525.1"/>
    <property type="molecule type" value="Genomic_DNA"/>
</dbReference>
<sequence length="246" mass="28071">MDKIEVFAYTNPGGREDNEDYCNFNIQKGKAYFVLADGLGGHEDGEIASQRAGSYLMERLGEEETTGENLSEILKDTNQWVIKGQQEYPQMRTTAAVAYIQGGYFRETHAGDSRIYLFKNGCLYFQSRDHSVVQLLAEMGEIEPEEIRFHPDRSKLLKALGDDKKLKIPENPEPILLEPNDAFLLCSDGFWEYVWETEMEIDLTKSRLPQEWVSFMLKRLLNRVSGDYDNITVIAGMVRGTEMGGD</sequence>
<dbReference type="PROSITE" id="PS51746">
    <property type="entry name" value="PPM_2"/>
    <property type="match status" value="1"/>
</dbReference>
<dbReference type="Gene3D" id="3.60.40.10">
    <property type="entry name" value="PPM-type phosphatase domain"/>
    <property type="match status" value="1"/>
</dbReference>
<evidence type="ECO:0000313" key="3">
    <source>
        <dbReference type="Proteomes" id="UP000823904"/>
    </source>
</evidence>
<dbReference type="PANTHER" id="PTHR13832">
    <property type="entry name" value="PROTEIN PHOSPHATASE 2C"/>
    <property type="match status" value="1"/>
</dbReference>
<dbReference type="SMART" id="SM00332">
    <property type="entry name" value="PP2Cc"/>
    <property type="match status" value="1"/>
</dbReference>
<reference evidence="2" key="1">
    <citation type="journal article" date="2021" name="PeerJ">
        <title>Extensive microbial diversity within the chicken gut microbiome revealed by metagenomics and culture.</title>
        <authorList>
            <person name="Gilroy R."/>
            <person name="Ravi A."/>
            <person name="Getino M."/>
            <person name="Pursley I."/>
            <person name="Horton D.L."/>
            <person name="Alikhan N.F."/>
            <person name="Baker D."/>
            <person name="Gharbi K."/>
            <person name="Hall N."/>
            <person name="Watson M."/>
            <person name="Adriaenssens E.M."/>
            <person name="Foster-Nyarko E."/>
            <person name="Jarju S."/>
            <person name="Secka A."/>
            <person name="Antonio M."/>
            <person name="Oren A."/>
            <person name="Chaudhuri R.R."/>
            <person name="La Ragione R."/>
            <person name="Hildebrand F."/>
            <person name="Pallen M.J."/>
        </authorList>
    </citation>
    <scope>NUCLEOTIDE SEQUENCE</scope>
    <source>
        <strain evidence="2">ChiSjej3B21-8574</strain>
    </source>
</reference>
<comment type="caution">
    <text evidence="2">The sequence shown here is derived from an EMBL/GenBank/DDBJ whole genome shotgun (WGS) entry which is preliminary data.</text>
</comment>
<dbReference type="Proteomes" id="UP000823904">
    <property type="component" value="Unassembled WGS sequence"/>
</dbReference>
<dbReference type="PANTHER" id="PTHR13832:SF827">
    <property type="entry name" value="PROTEIN PHOSPHATASE 1L"/>
    <property type="match status" value="1"/>
</dbReference>
<dbReference type="GO" id="GO:0004722">
    <property type="term" value="F:protein serine/threonine phosphatase activity"/>
    <property type="evidence" value="ECO:0007669"/>
    <property type="project" value="InterPro"/>
</dbReference>
<reference evidence="2" key="2">
    <citation type="submission" date="2021-04" db="EMBL/GenBank/DDBJ databases">
        <authorList>
            <person name="Gilroy R."/>
        </authorList>
    </citation>
    <scope>NUCLEOTIDE SEQUENCE</scope>
    <source>
        <strain evidence="2">ChiSjej3B21-8574</strain>
    </source>
</reference>
<proteinExistence type="predicted"/>
<evidence type="ECO:0000259" key="1">
    <source>
        <dbReference type="PROSITE" id="PS51746"/>
    </source>
</evidence>
<name>A0A9D2PJD2_9FIRM</name>
<accession>A0A9D2PJD2</accession>
<dbReference type="Pfam" id="PF13672">
    <property type="entry name" value="PP2C_2"/>
    <property type="match status" value="1"/>
</dbReference>